<dbReference type="PANTHER" id="PTHR30465:SF66">
    <property type="entry name" value="INNER MEMBRANE ABC TRANSPORTER PERMEASE PROTEIN YEJB"/>
    <property type="match status" value="1"/>
</dbReference>
<evidence type="ECO:0000256" key="1">
    <source>
        <dbReference type="ARBA" id="ARBA00004651"/>
    </source>
</evidence>
<dbReference type="GO" id="GO:0005886">
    <property type="term" value="C:plasma membrane"/>
    <property type="evidence" value="ECO:0007669"/>
    <property type="project" value="UniProtKB-SubCell"/>
</dbReference>
<keyword evidence="6 7" id="KW-0472">Membrane</keyword>
<dbReference type="AlphaFoldDB" id="A0A0K0Y908"/>
<organism evidence="8 9">
    <name type="scientific">Octadecabacter temperatus</name>
    <dbReference type="NCBI Taxonomy" id="1458307"/>
    <lineage>
        <taxon>Bacteria</taxon>
        <taxon>Pseudomonadati</taxon>
        <taxon>Pseudomonadota</taxon>
        <taxon>Alphaproteobacteria</taxon>
        <taxon>Rhodobacterales</taxon>
        <taxon>Roseobacteraceae</taxon>
        <taxon>Octadecabacter</taxon>
    </lineage>
</organism>
<dbReference type="InterPro" id="IPR000515">
    <property type="entry name" value="MetI-like"/>
</dbReference>
<evidence type="ECO:0000313" key="9">
    <source>
        <dbReference type="Proteomes" id="UP000067444"/>
    </source>
</evidence>
<evidence type="ECO:0000256" key="4">
    <source>
        <dbReference type="ARBA" id="ARBA00022692"/>
    </source>
</evidence>
<dbReference type="PANTHER" id="PTHR30465">
    <property type="entry name" value="INNER MEMBRANE ABC TRANSPORTER"/>
    <property type="match status" value="1"/>
</dbReference>
<feature type="transmembrane region" description="Helical" evidence="7">
    <location>
        <begin position="322"/>
        <end position="349"/>
    </location>
</feature>
<comment type="similarity">
    <text evidence="7">Belongs to the binding-protein-dependent transport system permease family.</text>
</comment>
<name>A0A0K0Y908_9RHOB</name>
<evidence type="ECO:0000256" key="2">
    <source>
        <dbReference type="ARBA" id="ARBA00022448"/>
    </source>
</evidence>
<dbReference type="PROSITE" id="PS50928">
    <property type="entry name" value="ABC_TM1"/>
    <property type="match status" value="1"/>
</dbReference>
<reference evidence="8 9" key="1">
    <citation type="journal article" date="2015" name="Genome Announc.">
        <title>Closed Genome Sequence of Octadecabacter temperatus SB1, the First Mesophilic Species of the Genus Octadecabacter.</title>
        <authorList>
            <person name="Voget S."/>
            <person name="Billerbeck S."/>
            <person name="Simon M."/>
            <person name="Daniel R."/>
        </authorList>
    </citation>
    <scope>NUCLEOTIDE SEQUENCE [LARGE SCALE GENOMIC DNA]</scope>
    <source>
        <strain evidence="8 9">SB1</strain>
    </source>
</reference>
<comment type="subcellular location">
    <subcellularLocation>
        <location evidence="1 7">Cell membrane</location>
        <topology evidence="1 7">Multi-pass membrane protein</topology>
    </subcellularLocation>
</comment>
<protein>
    <submittedName>
        <fullName evidence="8">Inner membrane ABC transporter permease protein YejB</fullName>
    </submittedName>
</protein>
<gene>
    <name evidence="8" type="primary">yejB</name>
    <name evidence="8" type="ORF">OSB_28290</name>
</gene>
<keyword evidence="3" id="KW-1003">Cell membrane</keyword>
<keyword evidence="2 7" id="KW-0813">Transport</keyword>
<dbReference type="PATRIC" id="fig|1458307.3.peg.2862"/>
<evidence type="ECO:0000256" key="3">
    <source>
        <dbReference type="ARBA" id="ARBA00022475"/>
    </source>
</evidence>
<evidence type="ECO:0000256" key="6">
    <source>
        <dbReference type="ARBA" id="ARBA00023136"/>
    </source>
</evidence>
<dbReference type="InterPro" id="IPR035906">
    <property type="entry name" value="MetI-like_sf"/>
</dbReference>
<proteinExistence type="inferred from homology"/>
<feature type="transmembrane region" description="Helical" evidence="7">
    <location>
        <begin position="9"/>
        <end position="30"/>
    </location>
</feature>
<feature type="transmembrane region" description="Helical" evidence="7">
    <location>
        <begin position="150"/>
        <end position="171"/>
    </location>
</feature>
<dbReference type="GO" id="GO:0055085">
    <property type="term" value="P:transmembrane transport"/>
    <property type="evidence" value="ECO:0007669"/>
    <property type="project" value="InterPro"/>
</dbReference>
<dbReference type="Proteomes" id="UP000067444">
    <property type="component" value="Chromosome"/>
</dbReference>
<dbReference type="SUPFAM" id="SSF161098">
    <property type="entry name" value="MetI-like"/>
    <property type="match status" value="1"/>
</dbReference>
<keyword evidence="9" id="KW-1185">Reference proteome</keyword>
<sequence>MGAYILKRLLLVVPTLLGIMIINFVLIQFVPGGPIDQIIAQMEGGGDVFEGISGGGGELIENESGDSVASRGLPQEFLDELQVEFNFARIVCDAGFTGEPDLRADECNPVPIPAFERFFLMMWDYMRFDFGESYFRSVSVVDLVLEKMPVSITLGLWSTLIAYMVSIPLGIKKAVRDGSSFDTWTSAAIIVGYAIPGFLFAILLIVLFASNNCFRLPFGISEFFRENVTWLYNSNPTCMRLFPLRGLTSSDFDTLSTWGQIKDYFHHIALPVLASTISAFATLTLLTKNSFLDEIKKQYVITAKAKGLSENRVLYGHVFRNAMLIVISGFPALFIGVFFGGSLIIETLFSLDGLGRLGFEATLQRDYPVMFGTLFAFSLMGLVVGIITDITYVLIDPRIDFEKRG</sequence>
<dbReference type="Pfam" id="PF00528">
    <property type="entry name" value="BPD_transp_1"/>
    <property type="match status" value="1"/>
</dbReference>
<dbReference type="OrthoDB" id="9807402at2"/>
<feature type="transmembrane region" description="Helical" evidence="7">
    <location>
        <begin position="369"/>
        <end position="395"/>
    </location>
</feature>
<feature type="transmembrane region" description="Helical" evidence="7">
    <location>
        <begin position="183"/>
        <end position="209"/>
    </location>
</feature>
<keyword evidence="4 7" id="KW-0812">Transmembrane</keyword>
<dbReference type="KEGG" id="otm:OSB_28290"/>
<feature type="transmembrane region" description="Helical" evidence="7">
    <location>
        <begin position="264"/>
        <end position="287"/>
    </location>
</feature>
<dbReference type="Gene3D" id="1.10.3720.10">
    <property type="entry name" value="MetI-like"/>
    <property type="match status" value="1"/>
</dbReference>
<dbReference type="STRING" id="1458307.OSB_28290"/>
<keyword evidence="5 7" id="KW-1133">Transmembrane helix</keyword>
<evidence type="ECO:0000313" key="8">
    <source>
        <dbReference type="EMBL" id="AKS47352.1"/>
    </source>
</evidence>
<dbReference type="RefSeq" id="WP_049835561.1">
    <property type="nucleotide sequence ID" value="NZ_CP012160.1"/>
</dbReference>
<dbReference type="GO" id="GO:0042884">
    <property type="term" value="P:microcin transport"/>
    <property type="evidence" value="ECO:0007669"/>
    <property type="project" value="TreeGrafter"/>
</dbReference>
<evidence type="ECO:0000256" key="7">
    <source>
        <dbReference type="RuleBase" id="RU363032"/>
    </source>
</evidence>
<evidence type="ECO:0000256" key="5">
    <source>
        <dbReference type="ARBA" id="ARBA00022989"/>
    </source>
</evidence>
<dbReference type="EMBL" id="CP012160">
    <property type="protein sequence ID" value="AKS47352.1"/>
    <property type="molecule type" value="Genomic_DNA"/>
</dbReference>
<accession>A0A0K0Y908</accession>
<dbReference type="CDD" id="cd06261">
    <property type="entry name" value="TM_PBP2"/>
    <property type="match status" value="1"/>
</dbReference>